<name>A0A238V2S4_9PSEU</name>
<accession>A0A238V2S4</accession>
<gene>
    <name evidence="1" type="ORF">SAMN06265360_101233</name>
</gene>
<protein>
    <recommendedName>
        <fullName evidence="3">DUF1702 family protein</fullName>
    </recommendedName>
</protein>
<dbReference type="OrthoDB" id="2530105at2"/>
<dbReference type="Pfam" id="PF08012">
    <property type="entry name" value="DUF1702"/>
    <property type="match status" value="1"/>
</dbReference>
<evidence type="ECO:0000313" key="2">
    <source>
        <dbReference type="Proteomes" id="UP000198348"/>
    </source>
</evidence>
<reference evidence="1 2" key="1">
    <citation type="submission" date="2017-06" db="EMBL/GenBank/DDBJ databases">
        <authorList>
            <person name="Kim H.J."/>
            <person name="Triplett B.A."/>
        </authorList>
    </citation>
    <scope>NUCLEOTIDE SEQUENCE [LARGE SCALE GENOMIC DNA]</scope>
    <source>
        <strain evidence="1 2">DSM 45207</strain>
    </source>
</reference>
<dbReference type="AlphaFoldDB" id="A0A238V2S4"/>
<proteinExistence type="predicted"/>
<evidence type="ECO:0000313" key="1">
    <source>
        <dbReference type="EMBL" id="SNR28576.1"/>
    </source>
</evidence>
<organism evidence="1 2">
    <name type="scientific">Haloechinothrix alba</name>
    <dbReference type="NCBI Taxonomy" id="664784"/>
    <lineage>
        <taxon>Bacteria</taxon>
        <taxon>Bacillati</taxon>
        <taxon>Actinomycetota</taxon>
        <taxon>Actinomycetes</taxon>
        <taxon>Pseudonocardiales</taxon>
        <taxon>Pseudonocardiaceae</taxon>
        <taxon>Haloechinothrix</taxon>
    </lineage>
</organism>
<dbReference type="InterPro" id="IPR012964">
    <property type="entry name" value="DUF1702"/>
</dbReference>
<dbReference type="RefSeq" id="WP_089299556.1">
    <property type="nucleotide sequence ID" value="NZ_FZNW01000001.1"/>
</dbReference>
<dbReference type="Proteomes" id="UP000198348">
    <property type="component" value="Unassembled WGS sequence"/>
</dbReference>
<evidence type="ECO:0008006" key="3">
    <source>
        <dbReference type="Google" id="ProtNLM"/>
    </source>
</evidence>
<dbReference type="EMBL" id="FZNW01000001">
    <property type="protein sequence ID" value="SNR28576.1"/>
    <property type="molecule type" value="Genomic_DNA"/>
</dbReference>
<sequence length="349" mass="37818">MVVPATGRVHERSSTAVASVTLGDPPEFGVEMRTAGAARVHGASVPSQARLLRLPLKLADFERRGFRLDHPDERVLLETHARNFLTGFNLAAKHWRDPHPALSCIEPTERGFAYEGAAMYAALRDAVPPGGSDAMRRLCEGTGDDYIHLIHVGYGWAGAVPRMPVPDTIPATPLLRWLALDGAGFAAVYFGGLRALRRRWDREPTQRWQARAAGFGRALWFVESASVDGVTRVINEAPPQARPHLWSGIALACCYAGGADLAQLDRLVHSCGTYWPHFGQGALFAIAARARAGHVPAHTAAACRHLFAVSPDNAREWTDIAATGLTGSPGISAYSEWKSRLRDMVTAPP</sequence>
<keyword evidence="2" id="KW-1185">Reference proteome</keyword>